<dbReference type="AlphaFoldDB" id="A0A2K3M9V3"/>
<evidence type="ECO:0000313" key="1">
    <source>
        <dbReference type="EMBL" id="PNX87549.1"/>
    </source>
</evidence>
<proteinExistence type="predicted"/>
<dbReference type="Proteomes" id="UP000236291">
    <property type="component" value="Unassembled WGS sequence"/>
</dbReference>
<sequence>GEFKAPSGSDFRFVAVAAGFGCPLDNLTQRGIITPESQSCIAGYGGIESAHHLFISCSTFGSLCSSVRSWIGFSLVDPQSLSDHFLQFTYSSGGS</sequence>
<evidence type="ECO:0000313" key="2">
    <source>
        <dbReference type="Proteomes" id="UP000236291"/>
    </source>
</evidence>
<comment type="caution">
    <text evidence="1">The sequence shown here is derived from an EMBL/GenBank/DDBJ whole genome shotgun (WGS) entry which is preliminary data.</text>
</comment>
<reference evidence="1 2" key="1">
    <citation type="journal article" date="2014" name="Am. J. Bot.">
        <title>Genome assembly and annotation for red clover (Trifolium pratense; Fabaceae).</title>
        <authorList>
            <person name="Istvanek J."/>
            <person name="Jaros M."/>
            <person name="Krenek A."/>
            <person name="Repkova J."/>
        </authorList>
    </citation>
    <scope>NUCLEOTIDE SEQUENCE [LARGE SCALE GENOMIC DNA]</scope>
    <source>
        <strain evidence="2">cv. Tatra</strain>
        <tissue evidence="1">Young leaves</tissue>
    </source>
</reference>
<accession>A0A2K3M9V3</accession>
<reference evidence="1 2" key="2">
    <citation type="journal article" date="2017" name="Front. Plant Sci.">
        <title>Gene Classification and Mining of Molecular Markers Useful in Red Clover (Trifolium pratense) Breeding.</title>
        <authorList>
            <person name="Istvanek J."/>
            <person name="Dluhosova J."/>
            <person name="Dluhos P."/>
            <person name="Patkova L."/>
            <person name="Nedelnik J."/>
            <person name="Repkova J."/>
        </authorList>
    </citation>
    <scope>NUCLEOTIDE SEQUENCE [LARGE SCALE GENOMIC DNA]</scope>
    <source>
        <strain evidence="2">cv. Tatra</strain>
        <tissue evidence="1">Young leaves</tissue>
    </source>
</reference>
<organism evidence="1 2">
    <name type="scientific">Trifolium pratense</name>
    <name type="common">Red clover</name>
    <dbReference type="NCBI Taxonomy" id="57577"/>
    <lineage>
        <taxon>Eukaryota</taxon>
        <taxon>Viridiplantae</taxon>
        <taxon>Streptophyta</taxon>
        <taxon>Embryophyta</taxon>
        <taxon>Tracheophyta</taxon>
        <taxon>Spermatophyta</taxon>
        <taxon>Magnoliopsida</taxon>
        <taxon>eudicotyledons</taxon>
        <taxon>Gunneridae</taxon>
        <taxon>Pentapetalae</taxon>
        <taxon>rosids</taxon>
        <taxon>fabids</taxon>
        <taxon>Fabales</taxon>
        <taxon>Fabaceae</taxon>
        <taxon>Papilionoideae</taxon>
        <taxon>50 kb inversion clade</taxon>
        <taxon>NPAAA clade</taxon>
        <taxon>Hologalegina</taxon>
        <taxon>IRL clade</taxon>
        <taxon>Trifolieae</taxon>
        <taxon>Trifolium</taxon>
    </lineage>
</organism>
<protein>
    <submittedName>
        <fullName evidence="1">Uncharacterized protein</fullName>
    </submittedName>
</protein>
<name>A0A2K3M9V3_TRIPR</name>
<gene>
    <name evidence="1" type="ORF">L195_g043640</name>
</gene>
<dbReference type="EMBL" id="ASHM01054146">
    <property type="protein sequence ID" value="PNX87549.1"/>
    <property type="molecule type" value="Genomic_DNA"/>
</dbReference>
<feature type="non-terminal residue" evidence="1">
    <location>
        <position position="1"/>
    </location>
</feature>